<dbReference type="EMBL" id="JAMPKX010000022">
    <property type="protein sequence ID" value="MEP0950178.1"/>
    <property type="molecule type" value="Genomic_DNA"/>
</dbReference>
<evidence type="ECO:0008006" key="3">
    <source>
        <dbReference type="Google" id="ProtNLM"/>
    </source>
</evidence>
<keyword evidence="2" id="KW-1185">Reference proteome</keyword>
<gene>
    <name evidence="1" type="ORF">NC992_25120</name>
</gene>
<sequence>MNLLTRWSALWRKLYLPTPAPQVLWDLCDRYTEPQRAYHTLQHLSECLDWCDRAGNLAENPAAVELALWFHDAVYNTRRADNEARSADLATQAIDSVGGGDLLQRSIHDLVLATKHDAVPSTVDTGFVVDIDLAILGAKVGRFAQYETQIRQEYAWVPENLFSQKRAEILQSLLNRPSIFTTDFFRERLEHQAQRNLHRSLAVLRKDSG</sequence>
<protein>
    <recommendedName>
        <fullName evidence="3">N-methyl-D-aspartate receptor NMDAR2C subunit</fullName>
    </recommendedName>
</protein>
<dbReference type="RefSeq" id="WP_190703149.1">
    <property type="nucleotide sequence ID" value="NZ_JAMPKX010000022.1"/>
</dbReference>
<proteinExistence type="predicted"/>
<evidence type="ECO:0000313" key="1">
    <source>
        <dbReference type="EMBL" id="MEP0950178.1"/>
    </source>
</evidence>
<organism evidence="1 2">
    <name type="scientific">Leptolyngbya subtilissima DQ-A4</name>
    <dbReference type="NCBI Taxonomy" id="2933933"/>
    <lineage>
        <taxon>Bacteria</taxon>
        <taxon>Bacillati</taxon>
        <taxon>Cyanobacteriota</taxon>
        <taxon>Cyanophyceae</taxon>
        <taxon>Leptolyngbyales</taxon>
        <taxon>Leptolyngbyaceae</taxon>
        <taxon>Leptolyngbya group</taxon>
        <taxon>Leptolyngbya</taxon>
    </lineage>
</organism>
<comment type="caution">
    <text evidence="1">The sequence shown here is derived from an EMBL/GenBank/DDBJ whole genome shotgun (WGS) entry which is preliminary data.</text>
</comment>
<reference evidence="1 2" key="1">
    <citation type="submission" date="2022-04" db="EMBL/GenBank/DDBJ databases">
        <title>Positive selection, recombination, and allopatry shape intraspecific diversity of widespread and dominant cyanobacteria.</title>
        <authorList>
            <person name="Wei J."/>
            <person name="Shu W."/>
            <person name="Hu C."/>
        </authorList>
    </citation>
    <scope>NUCLEOTIDE SEQUENCE [LARGE SCALE GENOMIC DNA]</scope>
    <source>
        <strain evidence="1 2">DQ-A4</strain>
    </source>
</reference>
<dbReference type="InterPro" id="IPR009218">
    <property type="entry name" value="HD_phosphohydro"/>
</dbReference>
<dbReference type="Proteomes" id="UP001482513">
    <property type="component" value="Unassembled WGS sequence"/>
</dbReference>
<accession>A0ABV0KE05</accession>
<dbReference type="Gene3D" id="1.10.3210.10">
    <property type="entry name" value="Hypothetical protein af1432"/>
    <property type="match status" value="1"/>
</dbReference>
<name>A0ABV0KE05_9CYAN</name>
<evidence type="ECO:0000313" key="2">
    <source>
        <dbReference type="Proteomes" id="UP001482513"/>
    </source>
</evidence>
<dbReference type="PANTHER" id="PTHR21174:SF0">
    <property type="entry name" value="HD PHOSPHOHYDROLASE FAMILY PROTEIN-RELATED"/>
    <property type="match status" value="1"/>
</dbReference>
<dbReference type="PANTHER" id="PTHR21174">
    <property type="match status" value="1"/>
</dbReference>
<dbReference type="PIRSF" id="PIRSF035170">
    <property type="entry name" value="HD_phosphohydro"/>
    <property type="match status" value="1"/>
</dbReference>
<dbReference type="SUPFAM" id="SSF109604">
    <property type="entry name" value="HD-domain/PDEase-like"/>
    <property type="match status" value="1"/>
</dbReference>